<dbReference type="SMART" id="SM00708">
    <property type="entry name" value="PhBP"/>
    <property type="match status" value="1"/>
</dbReference>
<dbReference type="GeneID" id="106688964"/>
<feature type="chain" id="PRO_5009944320" evidence="1">
    <location>
        <begin position="20"/>
        <end position="141"/>
    </location>
</feature>
<dbReference type="PANTHER" id="PTHR21364">
    <property type="entry name" value="GENERAL ODORANT-BINDING PROTEIN 19A"/>
    <property type="match status" value="1"/>
</dbReference>
<dbReference type="EMBL" id="KT875743">
    <property type="protein sequence ID" value="AOV87024.1"/>
    <property type="molecule type" value="mRNA"/>
</dbReference>
<keyword evidence="1" id="KW-0732">Signal</keyword>
<reference evidence="2" key="1">
    <citation type="submission" date="2015-10" db="EMBL/GenBank/DDBJ databases">
        <authorList>
            <person name="Gilbert D.G."/>
        </authorList>
    </citation>
    <scope>NUCLEOTIDE SEQUENCE</scope>
</reference>
<dbReference type="Gene3D" id="1.10.238.20">
    <property type="entry name" value="Pheromone/general odorant binding protein domain"/>
    <property type="match status" value="1"/>
</dbReference>
<dbReference type="RefSeq" id="XP_014289169.1">
    <property type="nucleotide sequence ID" value="XM_014433683.3"/>
</dbReference>
<dbReference type="Pfam" id="PF01395">
    <property type="entry name" value="PBP_GOBP"/>
    <property type="match status" value="1"/>
</dbReference>
<dbReference type="GO" id="GO:0005549">
    <property type="term" value="F:odorant binding"/>
    <property type="evidence" value="ECO:0007669"/>
    <property type="project" value="InterPro"/>
</dbReference>
<evidence type="ECO:0000256" key="1">
    <source>
        <dbReference type="SAM" id="SignalP"/>
    </source>
</evidence>
<dbReference type="OrthoDB" id="6595846at2759"/>
<dbReference type="InterPro" id="IPR036728">
    <property type="entry name" value="PBP_GOBP_sf"/>
</dbReference>
<organism evidence="2">
    <name type="scientific">Halyomorpha halys</name>
    <name type="common">Brown marmorated stink bug</name>
    <name type="synonym">Pentatoma halys</name>
    <dbReference type="NCBI Taxonomy" id="286706"/>
    <lineage>
        <taxon>Eukaryota</taxon>
        <taxon>Metazoa</taxon>
        <taxon>Ecdysozoa</taxon>
        <taxon>Arthropoda</taxon>
        <taxon>Hexapoda</taxon>
        <taxon>Insecta</taxon>
        <taxon>Pterygota</taxon>
        <taxon>Neoptera</taxon>
        <taxon>Paraneoptera</taxon>
        <taxon>Hemiptera</taxon>
        <taxon>Heteroptera</taxon>
        <taxon>Panheteroptera</taxon>
        <taxon>Pentatomomorpha</taxon>
        <taxon>Pentatomoidea</taxon>
        <taxon>Pentatomidae</taxon>
        <taxon>Pentatominae</taxon>
        <taxon>Halyomorpha</taxon>
    </lineage>
</organism>
<dbReference type="AlphaFoldDB" id="A0A1N7TMV0"/>
<sequence>MQAISSFIFFVVCLALAQGATVQEQVSAIAKKCAAENKVSAEQAKIAYAVVVPKTQEESCYLECIYTGAGVIKDGKFVVDGAKKLSAQRFTNAAEKTAADSVIDTCGKEVSAGKDKCALGKAVRECFVKNGKNISFFPPPS</sequence>
<protein>
    <submittedName>
        <fullName evidence="2">Odorant-binding protein 7</fullName>
    </submittedName>
</protein>
<evidence type="ECO:0000313" key="2">
    <source>
        <dbReference type="EMBL" id="AOV87024.1"/>
    </source>
</evidence>
<reference evidence="2" key="2">
    <citation type="journal article" date="2016" name="Insect Mol. Biol.">
        <title>Identification and expression profile of odorant-binding proteins in Halyomorpha halys (Hemiptera: Pentatomidae).</title>
        <authorList>
            <person name="Paula D.P."/>
            <person name="Togawa R.C."/>
            <person name="Costa M.M."/>
            <person name="Grynberg P."/>
            <person name="Martins N.F."/>
            <person name="Andow D.A."/>
        </authorList>
    </citation>
    <scope>NUCLEOTIDE SEQUENCE</scope>
</reference>
<dbReference type="InterPro" id="IPR006170">
    <property type="entry name" value="PBP/GOBP"/>
</dbReference>
<name>A0A1N7TMV0_HALHY</name>
<feature type="signal peptide" evidence="1">
    <location>
        <begin position="1"/>
        <end position="19"/>
    </location>
</feature>
<dbReference type="SUPFAM" id="SSF47565">
    <property type="entry name" value="Insect pheromone/odorant-binding proteins"/>
    <property type="match status" value="1"/>
</dbReference>
<dbReference type="CDD" id="cd23992">
    <property type="entry name" value="PBP_GOBP"/>
    <property type="match status" value="1"/>
</dbReference>
<proteinExistence type="evidence at transcript level"/>
<dbReference type="KEGG" id="hhal:106688964"/>
<accession>A0A1N7TMV0</accession>
<dbReference type="PANTHER" id="PTHR21364:SF2">
    <property type="entry name" value="GENERAL ODORANT-BINDING PROTEIN 19A"/>
    <property type="match status" value="1"/>
</dbReference>